<name>A0A839QJD5_9MICC</name>
<evidence type="ECO:0000313" key="1">
    <source>
        <dbReference type="EMBL" id="MBB2995960.1"/>
    </source>
</evidence>
<dbReference type="Proteomes" id="UP000523000">
    <property type="component" value="Unassembled WGS sequence"/>
</dbReference>
<sequence>MELPEELNTSQLPIDRLGRGGALYGVKRGADWVHVSTAAFVAGVRRAARG</sequence>
<accession>A0A839QJD5</accession>
<dbReference type="AlphaFoldDB" id="A0A839QJD5"/>
<reference evidence="1 2" key="1">
    <citation type="submission" date="2020-08" db="EMBL/GenBank/DDBJ databases">
        <title>Sequencing the genomes of 1000 actinobacteria strains.</title>
        <authorList>
            <person name="Klenk H.-P."/>
        </authorList>
    </citation>
    <scope>NUCLEOTIDE SEQUENCE [LARGE SCALE GENOMIC DNA]</scope>
    <source>
        <strain evidence="1 2">DSM 22826</strain>
    </source>
</reference>
<organism evidence="1 2">
    <name type="scientific">Paeniglutamicibacter cryotolerans</name>
    <dbReference type="NCBI Taxonomy" id="670079"/>
    <lineage>
        <taxon>Bacteria</taxon>
        <taxon>Bacillati</taxon>
        <taxon>Actinomycetota</taxon>
        <taxon>Actinomycetes</taxon>
        <taxon>Micrococcales</taxon>
        <taxon>Micrococcaceae</taxon>
        <taxon>Paeniglutamicibacter</taxon>
    </lineage>
</organism>
<keyword evidence="2" id="KW-1185">Reference proteome</keyword>
<comment type="caution">
    <text evidence="1">The sequence shown here is derived from an EMBL/GenBank/DDBJ whole genome shotgun (WGS) entry which is preliminary data.</text>
</comment>
<dbReference type="EMBL" id="JACHVS010000001">
    <property type="protein sequence ID" value="MBB2995960.1"/>
    <property type="molecule type" value="Genomic_DNA"/>
</dbReference>
<evidence type="ECO:0000313" key="2">
    <source>
        <dbReference type="Proteomes" id="UP000523000"/>
    </source>
</evidence>
<protein>
    <submittedName>
        <fullName evidence="1">Uncharacterized protein</fullName>
    </submittedName>
</protein>
<gene>
    <name evidence="1" type="ORF">E9229_002151</name>
</gene>
<proteinExistence type="predicted"/>